<evidence type="ECO:0000313" key="3">
    <source>
        <dbReference type="Proteomes" id="UP000597507"/>
    </source>
</evidence>
<feature type="region of interest" description="Disordered" evidence="1">
    <location>
        <begin position="35"/>
        <end position="71"/>
    </location>
</feature>
<dbReference type="Proteomes" id="UP000597507">
    <property type="component" value="Unassembled WGS sequence"/>
</dbReference>
<reference evidence="2 3" key="1">
    <citation type="journal article" date="2014" name="Int. J. Syst. Evol. Microbiol.">
        <title>Complete genome sequence of Corynebacterium casei LMG S-19264T (=DSM 44701T), isolated from a smear-ripened cheese.</title>
        <authorList>
            <consortium name="US DOE Joint Genome Institute (JGI-PGF)"/>
            <person name="Walter F."/>
            <person name="Albersmeier A."/>
            <person name="Kalinowski J."/>
            <person name="Ruckert C."/>
        </authorList>
    </citation>
    <scope>NUCLEOTIDE SEQUENCE [LARGE SCALE GENOMIC DNA]</scope>
    <source>
        <strain evidence="2 3">CGMCC 1.16330</strain>
    </source>
</reference>
<organism evidence="2 3">
    <name type="scientific">Caldovatus sediminis</name>
    <dbReference type="NCBI Taxonomy" id="2041189"/>
    <lineage>
        <taxon>Bacteria</taxon>
        <taxon>Pseudomonadati</taxon>
        <taxon>Pseudomonadota</taxon>
        <taxon>Alphaproteobacteria</taxon>
        <taxon>Acetobacterales</taxon>
        <taxon>Roseomonadaceae</taxon>
        <taxon>Caldovatus</taxon>
    </lineage>
</organism>
<dbReference type="AlphaFoldDB" id="A0A8J3EDG7"/>
<dbReference type="RefSeq" id="WP_188902186.1">
    <property type="nucleotide sequence ID" value="NZ_BMKS01000011.1"/>
</dbReference>
<dbReference type="EMBL" id="BMKS01000011">
    <property type="protein sequence ID" value="GGG42850.1"/>
    <property type="molecule type" value="Genomic_DNA"/>
</dbReference>
<comment type="caution">
    <text evidence="2">The sequence shown here is derived from an EMBL/GenBank/DDBJ whole genome shotgun (WGS) entry which is preliminary data.</text>
</comment>
<feature type="compositionally biased region" description="Basic and acidic residues" evidence="1">
    <location>
        <begin position="42"/>
        <end position="55"/>
    </location>
</feature>
<evidence type="ECO:0000313" key="2">
    <source>
        <dbReference type="EMBL" id="GGG42850.1"/>
    </source>
</evidence>
<proteinExistence type="predicted"/>
<accession>A0A8J3EDG7</accession>
<name>A0A8J3EDG7_9PROT</name>
<evidence type="ECO:0000256" key="1">
    <source>
        <dbReference type="SAM" id="MobiDB-lite"/>
    </source>
</evidence>
<sequence>MHDALPPPPLRRALSRRRAAVALALAALLGVQGCGGAGGAIEGRRERLSEDDKRPSWMPPPQERYPGYRLPDDGFRDLLARAAPGRAAERVPAPS</sequence>
<protein>
    <submittedName>
        <fullName evidence="2">Uncharacterized protein</fullName>
    </submittedName>
</protein>
<gene>
    <name evidence="2" type="ORF">GCM10010964_32900</name>
</gene>
<keyword evidence="3" id="KW-1185">Reference proteome</keyword>